<protein>
    <submittedName>
        <fullName evidence="4">TPR domain protein</fullName>
    </submittedName>
</protein>
<evidence type="ECO:0000313" key="5">
    <source>
        <dbReference type="Proteomes" id="UP000003477"/>
    </source>
</evidence>
<proteinExistence type="predicted"/>
<organism evidence="4 5">
    <name type="scientific">Crocosphaera watsonii WH 0003</name>
    <dbReference type="NCBI Taxonomy" id="423471"/>
    <lineage>
        <taxon>Bacteria</taxon>
        <taxon>Bacillati</taxon>
        <taxon>Cyanobacteriota</taxon>
        <taxon>Cyanophyceae</taxon>
        <taxon>Oscillatoriophycideae</taxon>
        <taxon>Chroococcales</taxon>
        <taxon>Aphanothecaceae</taxon>
        <taxon>Crocosphaera</taxon>
    </lineage>
</organism>
<evidence type="ECO:0000256" key="2">
    <source>
        <dbReference type="SAM" id="Phobius"/>
    </source>
</evidence>
<evidence type="ECO:0000256" key="3">
    <source>
        <dbReference type="SAM" id="SignalP"/>
    </source>
</evidence>
<dbReference type="AlphaFoldDB" id="G5J7U2"/>
<dbReference type="EMBL" id="AESD01000528">
    <property type="protein sequence ID" value="EHJ11728.1"/>
    <property type="molecule type" value="Genomic_DNA"/>
</dbReference>
<feature type="signal peptide" evidence="3">
    <location>
        <begin position="1"/>
        <end position="25"/>
    </location>
</feature>
<dbReference type="RefSeq" id="WP_007311578.1">
    <property type="nucleotide sequence ID" value="NZ_AESD01000528.1"/>
</dbReference>
<reference evidence="4 5" key="1">
    <citation type="journal article" date="2011" name="Front. Microbiol.">
        <title>Two Strains of Crocosphaera watsonii with Highly Conserved Genomes are Distinguished by Strain-Specific Features.</title>
        <authorList>
            <person name="Bench S.R."/>
            <person name="Ilikchyan I.N."/>
            <person name="Tripp H.J."/>
            <person name="Zehr J.P."/>
        </authorList>
    </citation>
    <scope>NUCLEOTIDE SEQUENCE [LARGE SCALE GENOMIC DNA]</scope>
    <source>
        <strain evidence="4 5">WH 0003</strain>
    </source>
</reference>
<feature type="region of interest" description="Disordered" evidence="1">
    <location>
        <begin position="371"/>
        <end position="398"/>
    </location>
</feature>
<comment type="caution">
    <text evidence="4">The sequence shown here is derived from an EMBL/GenBank/DDBJ whole genome shotgun (WGS) entry which is preliminary data.</text>
</comment>
<dbReference type="Pfam" id="PF13365">
    <property type="entry name" value="Trypsin_2"/>
    <property type="match status" value="1"/>
</dbReference>
<dbReference type="GeneID" id="88767055"/>
<keyword evidence="3" id="KW-0732">Signal</keyword>
<sequence length="524" mass="59083">MKSKSTINVIIACLVGLYSSQFWQASAVAENGNLNITNQELIRTFSEDTIRDTAKLITVRLYVVDRPGWEETQLHTIDISGSGVIVAKKEIKREQEQQLYLYLVLTNNHVSKVNSSFYLETHDGLIHHAFVHPQPIFEQDKASKVDLGLVGFYSPHSYAKAVLPEYKSPFLPVDSSNFKAGSNLWVGGFPCELTSLSMDCPGDFMLTSGTGYKVNKPLEDGYQLAFTNETKEGSSGGSILDNQGKLVGINGRGKIDKSSPQYQYADGSGIPREIEQYGPLALGIPIEYYLELDEDKLLDSVEELEPPKINNIIVIPRDESNGGEETPSYVLKPPFNQFSLGFLLGGISLLCITPIGMLIVKIFKNKTSFNLGEESSQTNSKPSIVPSPKEGEAKKSDATKNQEQLMAEFWYKKQKYLSSYNFIEKIIFELRPNQNNSTKNNSKTVTIELSNYYQNHRSPQFIPIEEINCLIEVHIPNGFYQKCRNLEPVLVCLPKDKSFRIDKEENKYKIYRQGNNELVKLYFQ</sequence>
<dbReference type="Gene3D" id="2.40.10.120">
    <property type="match status" value="1"/>
</dbReference>
<feature type="transmembrane region" description="Helical" evidence="2">
    <location>
        <begin position="338"/>
        <end position="360"/>
    </location>
</feature>
<dbReference type="PATRIC" id="fig|423471.3.peg.3306"/>
<feature type="chain" id="PRO_5003479170" evidence="3">
    <location>
        <begin position="26"/>
        <end position="524"/>
    </location>
</feature>
<gene>
    <name evidence="4" type="ORF">CWATWH0003_3528</name>
</gene>
<dbReference type="SUPFAM" id="SSF50494">
    <property type="entry name" value="Trypsin-like serine proteases"/>
    <property type="match status" value="1"/>
</dbReference>
<dbReference type="InterPro" id="IPR009003">
    <property type="entry name" value="Peptidase_S1_PA"/>
</dbReference>
<feature type="compositionally biased region" description="Polar residues" evidence="1">
    <location>
        <begin position="371"/>
        <end position="382"/>
    </location>
</feature>
<keyword evidence="2" id="KW-1133">Transmembrane helix</keyword>
<dbReference type="Proteomes" id="UP000003477">
    <property type="component" value="Unassembled WGS sequence"/>
</dbReference>
<feature type="compositionally biased region" description="Basic and acidic residues" evidence="1">
    <location>
        <begin position="389"/>
        <end position="398"/>
    </location>
</feature>
<accession>G5J7U2</accession>
<evidence type="ECO:0000256" key="1">
    <source>
        <dbReference type="SAM" id="MobiDB-lite"/>
    </source>
</evidence>
<evidence type="ECO:0000313" key="4">
    <source>
        <dbReference type="EMBL" id="EHJ11728.1"/>
    </source>
</evidence>
<keyword evidence="2" id="KW-0472">Membrane</keyword>
<keyword evidence="2" id="KW-0812">Transmembrane</keyword>
<name>G5J7U2_CROWT</name>